<evidence type="ECO:0000313" key="5">
    <source>
        <dbReference type="EMBL" id="SFR66709.1"/>
    </source>
</evidence>
<dbReference type="Proteomes" id="UP000198531">
    <property type="component" value="Unassembled WGS sequence"/>
</dbReference>
<evidence type="ECO:0000256" key="1">
    <source>
        <dbReference type="ARBA" id="ARBA00023015"/>
    </source>
</evidence>
<name>A0A1I6IJ72_9EURY</name>
<dbReference type="STRING" id="553469.SAMN04487947_3341"/>
<dbReference type="EMBL" id="FOYT01000003">
    <property type="protein sequence ID" value="SFR66709.1"/>
    <property type="molecule type" value="Genomic_DNA"/>
</dbReference>
<evidence type="ECO:0000256" key="2">
    <source>
        <dbReference type="ARBA" id="ARBA00023163"/>
    </source>
</evidence>
<protein>
    <submittedName>
        <fullName evidence="5">Predicted DNA binding protein, contains HTH domain</fullName>
    </submittedName>
</protein>
<evidence type="ECO:0000259" key="4">
    <source>
        <dbReference type="Pfam" id="PF24277"/>
    </source>
</evidence>
<keyword evidence="2" id="KW-0804">Transcription</keyword>
<keyword evidence="1" id="KW-0805">Transcription regulation</keyword>
<dbReference type="Pfam" id="PF04967">
    <property type="entry name" value="HTH_10"/>
    <property type="match status" value="1"/>
</dbReference>
<sequence>MEQSESGVVDSAESDPKRRTLQVVFEIELSESGSCPLSNPESSVEAVHNQIDGEVCHADVTVADEGDSTQMLHTTTQVGDSCLCLAFGDVGCVPRFRRVDGGTILIETYAGDRNDISELVARLKSVTDRVSLRRLTTRQQTDGATVESTTVDLSRLTAKQREAATIAVSEGYYQTPRQTSLEELSEALGISKSALSQRLSAVESKLATAAFDP</sequence>
<dbReference type="Pfam" id="PF24277">
    <property type="entry name" value="DmsR_N"/>
    <property type="match status" value="1"/>
</dbReference>
<reference evidence="6" key="1">
    <citation type="submission" date="2016-10" db="EMBL/GenBank/DDBJ databases">
        <authorList>
            <person name="Varghese N."/>
            <person name="Submissions S."/>
        </authorList>
    </citation>
    <scope>NUCLEOTIDE SEQUENCE [LARGE SCALE GENOMIC DNA]</scope>
    <source>
        <strain evidence="6">CGMCC 1.7736</strain>
    </source>
</reference>
<proteinExistence type="predicted"/>
<dbReference type="RefSeq" id="WP_089809694.1">
    <property type="nucleotide sequence ID" value="NZ_FOYT01000003.1"/>
</dbReference>
<organism evidence="5 6">
    <name type="scientific">Halogeometricum rufum</name>
    <dbReference type="NCBI Taxonomy" id="553469"/>
    <lineage>
        <taxon>Archaea</taxon>
        <taxon>Methanobacteriati</taxon>
        <taxon>Methanobacteriota</taxon>
        <taxon>Stenosarchaea group</taxon>
        <taxon>Halobacteria</taxon>
        <taxon>Halobacteriales</taxon>
        <taxon>Haloferacaceae</taxon>
        <taxon>Halogeometricum</taxon>
    </lineage>
</organism>
<dbReference type="AlphaFoldDB" id="A0A1I6IJ72"/>
<dbReference type="PANTHER" id="PTHR34236:SF1">
    <property type="entry name" value="DIMETHYL SULFOXIDE REDUCTASE TRANSCRIPTIONAL ACTIVATOR"/>
    <property type="match status" value="1"/>
</dbReference>
<keyword evidence="6" id="KW-1185">Reference proteome</keyword>
<gene>
    <name evidence="5" type="ORF">SAMN04487947_3341</name>
</gene>
<dbReference type="OrthoDB" id="51502at2157"/>
<evidence type="ECO:0000259" key="3">
    <source>
        <dbReference type="Pfam" id="PF04967"/>
    </source>
</evidence>
<dbReference type="InterPro" id="IPR007050">
    <property type="entry name" value="HTH_bacterioopsin"/>
</dbReference>
<dbReference type="PANTHER" id="PTHR34236">
    <property type="entry name" value="DIMETHYL SULFOXIDE REDUCTASE TRANSCRIPTIONAL ACTIVATOR"/>
    <property type="match status" value="1"/>
</dbReference>
<accession>A0A1I6IJ72</accession>
<evidence type="ECO:0000313" key="6">
    <source>
        <dbReference type="Proteomes" id="UP000198531"/>
    </source>
</evidence>
<feature type="domain" description="DmsR-like N-terminal" evidence="4">
    <location>
        <begin position="52"/>
        <end position="136"/>
    </location>
</feature>
<dbReference type="InterPro" id="IPR056433">
    <property type="entry name" value="DmsR-like_N"/>
</dbReference>
<feature type="domain" description="HTH bat-type" evidence="3">
    <location>
        <begin position="156"/>
        <end position="207"/>
    </location>
</feature>